<evidence type="ECO:0000313" key="1">
    <source>
        <dbReference type="EMBL" id="ATG75604.1"/>
    </source>
</evidence>
<organism evidence="1 2">
    <name type="scientific">Zobellella denitrificans</name>
    <dbReference type="NCBI Taxonomy" id="347534"/>
    <lineage>
        <taxon>Bacteria</taxon>
        <taxon>Pseudomonadati</taxon>
        <taxon>Pseudomonadota</taxon>
        <taxon>Gammaproteobacteria</taxon>
        <taxon>Aeromonadales</taxon>
        <taxon>Aeromonadaceae</taxon>
        <taxon>Zobellella</taxon>
    </lineage>
</organism>
<dbReference type="GO" id="GO:0090313">
    <property type="term" value="P:regulation of protein targeting to membrane"/>
    <property type="evidence" value="ECO:0007669"/>
    <property type="project" value="TreeGrafter"/>
</dbReference>
<dbReference type="AlphaFoldDB" id="A0A291HTY5"/>
<gene>
    <name evidence="1" type="ORF">AN401_18565</name>
</gene>
<proteinExistence type="predicted"/>
<dbReference type="EMBL" id="CP012621">
    <property type="protein sequence ID" value="ATG75604.1"/>
    <property type="molecule type" value="Genomic_DNA"/>
</dbReference>
<evidence type="ECO:0000313" key="2">
    <source>
        <dbReference type="Proteomes" id="UP000217763"/>
    </source>
</evidence>
<dbReference type="RefSeq" id="WP_096780184.1">
    <property type="nucleotide sequence ID" value="NZ_CP012621.1"/>
</dbReference>
<dbReference type="Proteomes" id="UP000217763">
    <property type="component" value="Chromosome"/>
</dbReference>
<dbReference type="GO" id="GO:0005886">
    <property type="term" value="C:plasma membrane"/>
    <property type="evidence" value="ECO:0007669"/>
    <property type="project" value="TreeGrafter"/>
</dbReference>
<dbReference type="PANTHER" id="PTHR30441">
    <property type="entry name" value="DUF748 DOMAIN-CONTAINING PROTEIN"/>
    <property type="match status" value="1"/>
</dbReference>
<dbReference type="InterPro" id="IPR052894">
    <property type="entry name" value="AsmA-related"/>
</dbReference>
<dbReference type="PANTHER" id="PTHR30441:SF8">
    <property type="entry name" value="DUF748 DOMAIN-CONTAINING PROTEIN"/>
    <property type="match status" value="1"/>
</dbReference>
<dbReference type="KEGG" id="zdf:AN401_18565"/>
<reference evidence="2" key="1">
    <citation type="submission" date="2015-09" db="EMBL/GenBank/DDBJ databases">
        <authorList>
            <person name="Shao Z."/>
            <person name="Wang L."/>
        </authorList>
    </citation>
    <scope>NUCLEOTIDE SEQUENCE [LARGE SCALE GENOMIC DNA]</scope>
    <source>
        <strain evidence="2">F13-1</strain>
    </source>
</reference>
<protein>
    <submittedName>
        <fullName evidence="1">Uncharacterized protein</fullName>
    </submittedName>
</protein>
<keyword evidence="2" id="KW-1185">Reference proteome</keyword>
<sequence>MRKLARKLLLALLLLGAAGWLLLSFFDANQLKKPVLEWLNEHTELDISIGRLEFNPLHPYKLLAEDVRLGDWLEAKQLYLELARLSPLAGQTRIAVLDLNDARIRLDRATELAALPDNLATITVDELNTKNLTLAWDGWEAQGVNLKLNDWQPRRDGQWRWWSDMALSGQVRQLSHPWLEMSRIGLEGRIHRGRLELDGLRSRLFDGLFEAGLSLDPASRELTLDEPRFSHTRLQFDQAPPLPEGWTLLLNRASLQDLSITSPWLTANGIDGDFRYVEWPGQGLPEARGDWQADEAVLDWLRLDAHQGQLLGTRERLGLSLQGKAYQGSLEAELGWFPQQGRLDIDNLQLTGSKLEWLPDMHWPVPDLRIHKLNLSQAELLSMDPGLPLSLHGGQLFVADLAWSAEQWRPLSEQARLEGGWSELAYDSLISRQGGFKARLDDTRLIMDELAGDVLDGRARLEGSLAVYPPHQASLRLEAQDLALRRLSSWLRKERGFSGRLNLSAALEGELHNRASWDGELRLEGEDIFVERLGLDDWLRRRLGEDYREAKGVDPALAALDLEQGDGFIYRAELKGPVRQGRWQLDGSAVQSVRHLLALRGELDLTGGWDLELGAVNDQGCRELAIHLEESWRSPKLRLHQPALAEPCQPWYRGPVPYPAAGLPGRLTEAVRNLPQEP</sequence>
<name>A0A291HTY5_9GAMM</name>
<accession>A0A291HTY5</accession>